<name>A0ABQ8K1Y1_9APHY</name>
<organism evidence="2 3">
    <name type="scientific">Rhodofomes roseus</name>
    <dbReference type="NCBI Taxonomy" id="34475"/>
    <lineage>
        <taxon>Eukaryota</taxon>
        <taxon>Fungi</taxon>
        <taxon>Dikarya</taxon>
        <taxon>Basidiomycota</taxon>
        <taxon>Agaricomycotina</taxon>
        <taxon>Agaricomycetes</taxon>
        <taxon>Polyporales</taxon>
        <taxon>Rhodofomes</taxon>
    </lineage>
</organism>
<gene>
    <name evidence="2" type="ORF">C8Q71DRAFT_851318</name>
</gene>
<feature type="compositionally biased region" description="Pro residues" evidence="1">
    <location>
        <begin position="233"/>
        <end position="243"/>
    </location>
</feature>
<dbReference type="GeneID" id="72007490"/>
<dbReference type="RefSeq" id="XP_047773631.1">
    <property type="nucleotide sequence ID" value="XM_047926758.1"/>
</dbReference>
<dbReference type="EMBL" id="JADCUA010000032">
    <property type="protein sequence ID" value="KAH9830309.1"/>
    <property type="molecule type" value="Genomic_DNA"/>
</dbReference>
<dbReference type="Proteomes" id="UP000814176">
    <property type="component" value="Unassembled WGS sequence"/>
</dbReference>
<evidence type="ECO:0000313" key="2">
    <source>
        <dbReference type="EMBL" id="KAH9830309.1"/>
    </source>
</evidence>
<keyword evidence="3" id="KW-1185">Reference proteome</keyword>
<accession>A0ABQ8K1Y1</accession>
<proteinExistence type="predicted"/>
<protein>
    <submittedName>
        <fullName evidence="2">Uncharacterized protein</fullName>
    </submittedName>
</protein>
<evidence type="ECO:0000256" key="1">
    <source>
        <dbReference type="SAM" id="MobiDB-lite"/>
    </source>
</evidence>
<evidence type="ECO:0000313" key="3">
    <source>
        <dbReference type="Proteomes" id="UP000814176"/>
    </source>
</evidence>
<reference evidence="2 3" key="1">
    <citation type="journal article" date="2021" name="Environ. Microbiol.">
        <title>Gene family expansions and transcriptome signatures uncover fungal adaptations to wood decay.</title>
        <authorList>
            <person name="Hage H."/>
            <person name="Miyauchi S."/>
            <person name="Viragh M."/>
            <person name="Drula E."/>
            <person name="Min B."/>
            <person name="Chaduli D."/>
            <person name="Navarro D."/>
            <person name="Favel A."/>
            <person name="Norest M."/>
            <person name="Lesage-Meessen L."/>
            <person name="Balint B."/>
            <person name="Merenyi Z."/>
            <person name="de Eugenio L."/>
            <person name="Morin E."/>
            <person name="Martinez A.T."/>
            <person name="Baldrian P."/>
            <person name="Stursova M."/>
            <person name="Martinez M.J."/>
            <person name="Novotny C."/>
            <person name="Magnuson J.K."/>
            <person name="Spatafora J.W."/>
            <person name="Maurice S."/>
            <person name="Pangilinan J."/>
            <person name="Andreopoulos W."/>
            <person name="LaButti K."/>
            <person name="Hundley H."/>
            <person name="Na H."/>
            <person name="Kuo A."/>
            <person name="Barry K."/>
            <person name="Lipzen A."/>
            <person name="Henrissat B."/>
            <person name="Riley R."/>
            <person name="Ahrendt S."/>
            <person name="Nagy L.G."/>
            <person name="Grigoriev I.V."/>
            <person name="Martin F."/>
            <person name="Rosso M.N."/>
        </authorList>
    </citation>
    <scope>NUCLEOTIDE SEQUENCE [LARGE SCALE GENOMIC DNA]</scope>
    <source>
        <strain evidence="2 3">CIRM-BRFM 1785</strain>
    </source>
</reference>
<feature type="region of interest" description="Disordered" evidence="1">
    <location>
        <begin position="232"/>
        <end position="278"/>
    </location>
</feature>
<sequence length="278" mass="29623">MSDDELQPQIDVRQLTSDDVHTVKLLIMARGPGPINLTLKLCNHDRPGREATTPLAQFNTLQQGSQDDGIGAASGEVPPGGWPVDSQGLPTTQAMYAMASLPWPPTSDTPDAGNNAPDTAAIQVDTIDDSATETDSQAPGVLLVGNIIADRRWCNHLKHDASIAEGTNGEVQEGLGGPGIVVDAVVPMRRQEDWPPSPAPAVRDLIDNDLPAPWHTPRAVRVANANILARDVTPPPAEVPDPRTPSKVSGQYGTEAWGASSWHKYANGAERFPQRGLE</sequence>
<comment type="caution">
    <text evidence="2">The sequence shown here is derived from an EMBL/GenBank/DDBJ whole genome shotgun (WGS) entry which is preliminary data.</text>
</comment>